<dbReference type="Proteomes" id="UP000015241">
    <property type="component" value="Unassembled WGS sequence"/>
</dbReference>
<protein>
    <recommendedName>
        <fullName evidence="1">Reverse transcriptase domain-containing protein</fullName>
    </recommendedName>
</protein>
<dbReference type="InParanoid" id="S8DRU8"/>
<accession>S8DRU8</accession>
<name>S8DRU8_FOMSC</name>
<dbReference type="eggNOG" id="ENOG502SDME">
    <property type="taxonomic scope" value="Eukaryota"/>
</dbReference>
<proteinExistence type="predicted"/>
<dbReference type="EMBL" id="KE504251">
    <property type="protein sequence ID" value="EPS93923.1"/>
    <property type="molecule type" value="Genomic_DNA"/>
</dbReference>
<dbReference type="OrthoDB" id="2802125at2759"/>
<sequence>LFDWIRMLYSRLEYVVQYASSTSEKFKALAGILIGDPASPILWNLYLADLLIREHCDDVRLGGICVSHLEQADDIALFSTSATALQQKLNDLAAWCAVNFALINTVKTQIMVFKPYATARLRDPKLYVNGRLIAIVSSYTYVGTVFSSERGDIFGPHTDGKASTARKVANACLSVEAYVTELPPWAAFTLYQSHVDPHLTGGAEVAPHVRAASLTQLASVQKTYLRRMLGINPKSITTLLFTETGLWPIQYRRLALAIRYASYVVSQHPPLPFAALAEARTLATAGNASWLGDLHHALQSLPVPVEMDMDMALTADYLADTLSRLRNSLVSHLRQEVMSTQRLVILAARPSRSPVLERRDYLSIPNQKHRAALIRLLASDHPLAVEQMRRRTPPVPREWRVCRFCARRGSIEDEAHTLLRCPG</sequence>
<evidence type="ECO:0000313" key="2">
    <source>
        <dbReference type="EMBL" id="EPS93923.1"/>
    </source>
</evidence>
<evidence type="ECO:0000313" key="3">
    <source>
        <dbReference type="Proteomes" id="UP000015241"/>
    </source>
</evidence>
<evidence type="ECO:0000259" key="1">
    <source>
        <dbReference type="Pfam" id="PF00078"/>
    </source>
</evidence>
<dbReference type="Pfam" id="PF00078">
    <property type="entry name" value="RVT_1"/>
    <property type="match status" value="1"/>
</dbReference>
<dbReference type="HOGENOM" id="CLU_045442_0_0_1"/>
<dbReference type="InterPro" id="IPR000477">
    <property type="entry name" value="RT_dom"/>
</dbReference>
<dbReference type="STRING" id="743788.S8DRU8"/>
<dbReference type="AlphaFoldDB" id="S8DRU8"/>
<dbReference type="PANTHER" id="PTHR47027">
    <property type="entry name" value="REVERSE TRANSCRIPTASE DOMAIN-CONTAINING PROTEIN"/>
    <property type="match status" value="1"/>
</dbReference>
<feature type="domain" description="Reverse transcriptase" evidence="1">
    <location>
        <begin position="4"/>
        <end position="121"/>
    </location>
</feature>
<organism evidence="2 3">
    <name type="scientific">Fomitopsis schrenkii</name>
    <name type="common">Brown rot fungus</name>
    <dbReference type="NCBI Taxonomy" id="2126942"/>
    <lineage>
        <taxon>Eukaryota</taxon>
        <taxon>Fungi</taxon>
        <taxon>Dikarya</taxon>
        <taxon>Basidiomycota</taxon>
        <taxon>Agaricomycotina</taxon>
        <taxon>Agaricomycetes</taxon>
        <taxon>Polyporales</taxon>
        <taxon>Fomitopsis</taxon>
    </lineage>
</organism>
<reference evidence="2 3" key="1">
    <citation type="journal article" date="2012" name="Science">
        <title>The Paleozoic origin of enzymatic lignin decomposition reconstructed from 31 fungal genomes.</title>
        <authorList>
            <person name="Floudas D."/>
            <person name="Binder M."/>
            <person name="Riley R."/>
            <person name="Barry K."/>
            <person name="Blanchette R.A."/>
            <person name="Henrissat B."/>
            <person name="Martinez A.T."/>
            <person name="Otillar R."/>
            <person name="Spatafora J.W."/>
            <person name="Yadav J.S."/>
            <person name="Aerts A."/>
            <person name="Benoit I."/>
            <person name="Boyd A."/>
            <person name="Carlson A."/>
            <person name="Copeland A."/>
            <person name="Coutinho P.M."/>
            <person name="de Vries R.P."/>
            <person name="Ferreira P."/>
            <person name="Findley K."/>
            <person name="Foster B."/>
            <person name="Gaskell J."/>
            <person name="Glotzer D."/>
            <person name="Gorecki P."/>
            <person name="Heitman J."/>
            <person name="Hesse C."/>
            <person name="Hori C."/>
            <person name="Igarashi K."/>
            <person name="Jurgens J.A."/>
            <person name="Kallen N."/>
            <person name="Kersten P."/>
            <person name="Kohler A."/>
            <person name="Kuees U."/>
            <person name="Kumar T.K.A."/>
            <person name="Kuo A."/>
            <person name="LaButti K."/>
            <person name="Larrondo L.F."/>
            <person name="Lindquist E."/>
            <person name="Ling A."/>
            <person name="Lombard V."/>
            <person name="Lucas S."/>
            <person name="Lundell T."/>
            <person name="Martin R."/>
            <person name="McLaughlin D.J."/>
            <person name="Morgenstern I."/>
            <person name="Morin E."/>
            <person name="Murat C."/>
            <person name="Nagy L.G."/>
            <person name="Nolan M."/>
            <person name="Ohm R.A."/>
            <person name="Patyshakuliyeva A."/>
            <person name="Rokas A."/>
            <person name="Ruiz-Duenas F.J."/>
            <person name="Sabat G."/>
            <person name="Salamov A."/>
            <person name="Samejima M."/>
            <person name="Schmutz J."/>
            <person name="Slot J.C."/>
            <person name="St John F."/>
            <person name="Stenlid J."/>
            <person name="Sun H."/>
            <person name="Sun S."/>
            <person name="Syed K."/>
            <person name="Tsang A."/>
            <person name="Wiebenga A."/>
            <person name="Young D."/>
            <person name="Pisabarro A."/>
            <person name="Eastwood D.C."/>
            <person name="Martin F."/>
            <person name="Cullen D."/>
            <person name="Grigoriev I.V."/>
            <person name="Hibbett D.S."/>
        </authorList>
    </citation>
    <scope>NUCLEOTIDE SEQUENCE</scope>
    <source>
        <strain evidence="3">FP-58527</strain>
    </source>
</reference>
<gene>
    <name evidence="2" type="ORF">FOMPIDRAFT_24136</name>
</gene>
<dbReference type="PANTHER" id="PTHR47027:SF20">
    <property type="entry name" value="REVERSE TRANSCRIPTASE-LIKE PROTEIN WITH RNA-DIRECTED DNA POLYMERASE DOMAIN"/>
    <property type="match status" value="1"/>
</dbReference>
<keyword evidence="3" id="KW-1185">Reference proteome</keyword>
<feature type="non-terminal residue" evidence="2">
    <location>
        <position position="1"/>
    </location>
</feature>
<feature type="non-terminal residue" evidence="2">
    <location>
        <position position="423"/>
    </location>
</feature>